<proteinExistence type="predicted"/>
<feature type="region of interest" description="Disordered" evidence="1">
    <location>
        <begin position="1"/>
        <end position="29"/>
    </location>
</feature>
<keyword evidence="3" id="KW-1185">Reference proteome</keyword>
<dbReference type="RefSeq" id="WP_337717574.1">
    <property type="nucleotide sequence ID" value="NZ_JBBEGL010000008.1"/>
</dbReference>
<protein>
    <submittedName>
        <fullName evidence="2">Uncharacterized protein</fullName>
    </submittedName>
</protein>
<organism evidence="2 3">
    <name type="scientific">Actinomycetospora aeridis</name>
    <dbReference type="NCBI Taxonomy" id="3129231"/>
    <lineage>
        <taxon>Bacteria</taxon>
        <taxon>Bacillati</taxon>
        <taxon>Actinomycetota</taxon>
        <taxon>Actinomycetes</taxon>
        <taxon>Pseudonocardiales</taxon>
        <taxon>Pseudonocardiaceae</taxon>
        <taxon>Actinomycetospora</taxon>
    </lineage>
</organism>
<evidence type="ECO:0000313" key="3">
    <source>
        <dbReference type="Proteomes" id="UP001370100"/>
    </source>
</evidence>
<comment type="caution">
    <text evidence="2">The sequence shown here is derived from an EMBL/GenBank/DDBJ whole genome shotgun (WGS) entry which is preliminary data.</text>
</comment>
<dbReference type="EMBL" id="JBBEGL010000008">
    <property type="protein sequence ID" value="MEJ2889722.1"/>
    <property type="molecule type" value="Genomic_DNA"/>
</dbReference>
<evidence type="ECO:0000256" key="1">
    <source>
        <dbReference type="SAM" id="MobiDB-lite"/>
    </source>
</evidence>
<sequence>MRLGRRLSAGIAEDPPAPPDTPEVTPEVGETVEHLTTEHREPAEQLVDR</sequence>
<dbReference type="Proteomes" id="UP001370100">
    <property type="component" value="Unassembled WGS sequence"/>
</dbReference>
<name>A0ABU8NBE6_9PSEU</name>
<gene>
    <name evidence="2" type="ORF">WCD41_24890</name>
</gene>
<evidence type="ECO:0000313" key="2">
    <source>
        <dbReference type="EMBL" id="MEJ2889722.1"/>
    </source>
</evidence>
<accession>A0ABU8NBE6</accession>
<reference evidence="2 3" key="1">
    <citation type="submission" date="2024-03" db="EMBL/GenBank/DDBJ databases">
        <title>Actinomycetospora sp. OC33-EN06, a novel actinomycete isolated from wild orchid (Aerides multiflora).</title>
        <authorList>
            <person name="Suriyachadkun C."/>
        </authorList>
    </citation>
    <scope>NUCLEOTIDE SEQUENCE [LARGE SCALE GENOMIC DNA]</scope>
    <source>
        <strain evidence="2 3">OC33-EN06</strain>
    </source>
</reference>